<comment type="similarity">
    <text evidence="3 9">Belongs to the cytochrome P450 family.</text>
</comment>
<dbReference type="Proteomes" id="UP000826661">
    <property type="component" value="Chromosome II"/>
</dbReference>
<evidence type="ECO:0000256" key="4">
    <source>
        <dbReference type="ARBA" id="ARBA00022617"/>
    </source>
</evidence>
<dbReference type="SUPFAM" id="SSF48264">
    <property type="entry name" value="Cytochrome P450"/>
    <property type="match status" value="1"/>
</dbReference>
<comment type="subcellular location">
    <subcellularLocation>
        <location evidence="2">Membrane</location>
        <topology evidence="2">Single-pass membrane protein</topology>
    </subcellularLocation>
</comment>
<dbReference type="GO" id="GO:0016020">
    <property type="term" value="C:membrane"/>
    <property type="evidence" value="ECO:0007669"/>
    <property type="project" value="UniProtKB-SubCell"/>
</dbReference>
<sequence length="504" mass="55742">MSGYKIVAVALFGAAIWLIRLLVRERSPKLDFPVMGSASDSEFSQAYPDTPFIIPANPQLVILPMSMYMESKTHPAADVSAERNERFMGHWTRAGVQNSEIYSAIRQDLSKNLNIVLPLIQDETKYAFKELNIQSEWTSVNINSAMLRMIALISGRVFVGSPLSRSEEWLDASINYTRALSKVQDDYLGLGPVLSNIAAPFLGSVWRARGYMTKAQTWMRPLVAEILAAEKTMDGPSKAGVTGCFISWLLKYIPDNHKTATRVGEDQMIVSFAAIHTTSNAAAMAILDLASRPQYIGELREEVETVVAEEGEQHEDGNVYLGKAAFAKMKKLDSFIKESQRFNSLAFVTPAYKLLSNAIFSNGIKLSKGTRITFPHHGLAMSTTNKSFSLENNVEAGNAGPDVFDGFRYSRLRELPGLESKHQAASTGLDNLMFGHGPHACPGRFFAIYEVKNLLVELLLNYDFRLACTGNDHGQEAIRPANIAHKISNMPNPGAVLEVRARRS</sequence>
<dbReference type="GO" id="GO:0016705">
    <property type="term" value="F:oxidoreductase activity, acting on paired donors, with incorporation or reduction of molecular oxygen"/>
    <property type="evidence" value="ECO:0007669"/>
    <property type="project" value="InterPro"/>
</dbReference>
<evidence type="ECO:0000256" key="10">
    <source>
        <dbReference type="SAM" id="Phobius"/>
    </source>
</evidence>
<keyword evidence="10" id="KW-0472">Membrane</keyword>
<comment type="cofactor">
    <cofactor evidence="1">
        <name>heme</name>
        <dbReference type="ChEBI" id="CHEBI:30413"/>
    </cofactor>
</comment>
<keyword evidence="4 9" id="KW-0349">Heme</keyword>
<dbReference type="PROSITE" id="PS00086">
    <property type="entry name" value="CYTOCHROME_P450"/>
    <property type="match status" value="1"/>
</dbReference>
<dbReference type="GO" id="GO:0005506">
    <property type="term" value="F:iron ion binding"/>
    <property type="evidence" value="ECO:0007669"/>
    <property type="project" value="InterPro"/>
</dbReference>
<dbReference type="Pfam" id="PF00067">
    <property type="entry name" value="p450"/>
    <property type="match status" value="1"/>
</dbReference>
<dbReference type="CDD" id="cd11041">
    <property type="entry name" value="CYP503A1-like"/>
    <property type="match status" value="1"/>
</dbReference>
<dbReference type="Gene3D" id="1.10.630.10">
    <property type="entry name" value="Cytochrome P450"/>
    <property type="match status" value="1"/>
</dbReference>
<proteinExistence type="inferred from homology"/>
<feature type="transmembrane region" description="Helical" evidence="10">
    <location>
        <begin position="6"/>
        <end position="23"/>
    </location>
</feature>
<evidence type="ECO:0000256" key="9">
    <source>
        <dbReference type="RuleBase" id="RU000461"/>
    </source>
</evidence>
<dbReference type="InterPro" id="IPR036396">
    <property type="entry name" value="Cyt_P450_sf"/>
</dbReference>
<gene>
    <name evidence="11" type="ORF">H0G86_004248</name>
</gene>
<evidence type="ECO:0000256" key="1">
    <source>
        <dbReference type="ARBA" id="ARBA00001971"/>
    </source>
</evidence>
<reference evidence="11 12" key="1">
    <citation type="journal article" date="2021" name="BMC Genomics">
        <title>Telomere-to-telomere genome assembly of asparaginase-producing Trichoderma simmonsii.</title>
        <authorList>
            <person name="Chung D."/>
            <person name="Kwon Y.M."/>
            <person name="Yang Y."/>
        </authorList>
    </citation>
    <scope>NUCLEOTIDE SEQUENCE [LARGE SCALE GENOMIC DNA]</scope>
    <source>
        <strain evidence="11 12">GH-Sj1</strain>
    </source>
</reference>
<evidence type="ECO:0000256" key="2">
    <source>
        <dbReference type="ARBA" id="ARBA00004167"/>
    </source>
</evidence>
<keyword evidence="5 9" id="KW-0479">Metal-binding</keyword>
<dbReference type="InterPro" id="IPR001128">
    <property type="entry name" value="Cyt_P450"/>
</dbReference>
<keyword evidence="7 9" id="KW-0408">Iron</keyword>
<dbReference type="EMBL" id="CP075865">
    <property type="protein sequence ID" value="QYS97013.1"/>
    <property type="molecule type" value="Genomic_DNA"/>
</dbReference>
<evidence type="ECO:0008006" key="13">
    <source>
        <dbReference type="Google" id="ProtNLM"/>
    </source>
</evidence>
<keyword evidence="10" id="KW-1133">Transmembrane helix</keyword>
<keyword evidence="12" id="KW-1185">Reference proteome</keyword>
<evidence type="ECO:0000256" key="6">
    <source>
        <dbReference type="ARBA" id="ARBA00023002"/>
    </source>
</evidence>
<evidence type="ECO:0000256" key="7">
    <source>
        <dbReference type="ARBA" id="ARBA00023004"/>
    </source>
</evidence>
<dbReference type="GO" id="GO:0020037">
    <property type="term" value="F:heme binding"/>
    <property type="evidence" value="ECO:0007669"/>
    <property type="project" value="InterPro"/>
</dbReference>
<dbReference type="AlphaFoldDB" id="A0A8G0L768"/>
<dbReference type="InterPro" id="IPR017972">
    <property type="entry name" value="Cyt_P450_CS"/>
</dbReference>
<evidence type="ECO:0000256" key="3">
    <source>
        <dbReference type="ARBA" id="ARBA00010617"/>
    </source>
</evidence>
<keyword evidence="10" id="KW-0812">Transmembrane</keyword>
<organism evidence="11 12">
    <name type="scientific">Trichoderma simmonsii</name>
    <dbReference type="NCBI Taxonomy" id="1491479"/>
    <lineage>
        <taxon>Eukaryota</taxon>
        <taxon>Fungi</taxon>
        <taxon>Dikarya</taxon>
        <taxon>Ascomycota</taxon>
        <taxon>Pezizomycotina</taxon>
        <taxon>Sordariomycetes</taxon>
        <taxon>Hypocreomycetidae</taxon>
        <taxon>Hypocreales</taxon>
        <taxon>Hypocreaceae</taxon>
        <taxon>Trichoderma</taxon>
    </lineage>
</organism>
<name>A0A8G0L768_9HYPO</name>
<evidence type="ECO:0000313" key="11">
    <source>
        <dbReference type="EMBL" id="QYS97013.1"/>
    </source>
</evidence>
<keyword evidence="6 9" id="KW-0560">Oxidoreductase</keyword>
<accession>A0A8G0L768</accession>
<dbReference type="GO" id="GO:0004497">
    <property type="term" value="F:monooxygenase activity"/>
    <property type="evidence" value="ECO:0007669"/>
    <property type="project" value="UniProtKB-KW"/>
</dbReference>
<dbReference type="PANTHER" id="PTHR46206">
    <property type="entry name" value="CYTOCHROME P450"/>
    <property type="match status" value="1"/>
</dbReference>
<keyword evidence="8 9" id="KW-0503">Monooxygenase</keyword>
<evidence type="ECO:0000256" key="5">
    <source>
        <dbReference type="ARBA" id="ARBA00022723"/>
    </source>
</evidence>
<protein>
    <recommendedName>
        <fullName evidence="13">Cytochrome P450 monooxygenase</fullName>
    </recommendedName>
</protein>
<dbReference type="PANTHER" id="PTHR46206:SF6">
    <property type="entry name" value="CYTOCHROME P450 MONOOXYGENASE AN1598-RELATED"/>
    <property type="match status" value="1"/>
</dbReference>
<evidence type="ECO:0000256" key="8">
    <source>
        <dbReference type="ARBA" id="ARBA00023033"/>
    </source>
</evidence>
<evidence type="ECO:0000313" key="12">
    <source>
        <dbReference type="Proteomes" id="UP000826661"/>
    </source>
</evidence>